<feature type="coiled-coil region" evidence="11">
    <location>
        <begin position="24"/>
        <end position="51"/>
    </location>
</feature>
<dbReference type="PANTHER" id="PTHR45745">
    <property type="entry name" value="PHOSPHOMANNOMUTASE 45A"/>
    <property type="match status" value="1"/>
</dbReference>
<dbReference type="InterPro" id="IPR005841">
    <property type="entry name" value="Alpha-D-phosphohexomutase_SF"/>
</dbReference>
<dbReference type="InterPro" id="IPR016066">
    <property type="entry name" value="A-D-PHexomutase_CS"/>
</dbReference>
<dbReference type="SUPFAM" id="SSF53738">
    <property type="entry name" value="Phosphoglucomutase, first 3 domains"/>
    <property type="match status" value="3"/>
</dbReference>
<feature type="domain" description="Alpha-D-phosphohexomutase alpha/beta/alpha" evidence="14">
    <location>
        <begin position="332"/>
        <end position="459"/>
    </location>
</feature>
<keyword evidence="6" id="KW-0597">Phosphoprotein</keyword>
<keyword evidence="11" id="KW-0175">Coiled coil</keyword>
<dbReference type="EMBL" id="JAPXFL010000004">
    <property type="protein sequence ID" value="KAK9508226.1"/>
    <property type="molecule type" value="Genomic_DNA"/>
</dbReference>
<comment type="similarity">
    <text evidence="3">Belongs to the phosphohexose mutase family.</text>
</comment>
<feature type="domain" description="Alpha-D-phosphohexomutase alpha/beta/alpha" evidence="13">
    <location>
        <begin position="219"/>
        <end position="322"/>
    </location>
</feature>
<reference evidence="15 16" key="1">
    <citation type="submission" date="2022-12" db="EMBL/GenBank/DDBJ databases">
        <title>Chromosome-level genome assembly of true bugs.</title>
        <authorList>
            <person name="Ma L."/>
            <person name="Li H."/>
        </authorList>
    </citation>
    <scope>NUCLEOTIDE SEQUENCE [LARGE SCALE GENOMIC DNA]</scope>
    <source>
        <strain evidence="15">Lab_2022b</strain>
    </source>
</reference>
<keyword evidence="5" id="KW-0313">Glucose metabolism</keyword>
<dbReference type="CDD" id="cd05799">
    <property type="entry name" value="PGM2"/>
    <property type="match status" value="1"/>
</dbReference>
<protein>
    <recommendedName>
        <fullName evidence="17">Phosphoglucomutase-2</fullName>
    </recommendedName>
</protein>
<dbReference type="GO" id="GO:0000287">
    <property type="term" value="F:magnesium ion binding"/>
    <property type="evidence" value="ECO:0007669"/>
    <property type="project" value="InterPro"/>
</dbReference>
<proteinExistence type="inferred from homology"/>
<dbReference type="FunFam" id="3.40.120.10:FF:000035">
    <property type="entry name" value="Pgm3p"/>
    <property type="match status" value="1"/>
</dbReference>
<evidence type="ECO:0000256" key="5">
    <source>
        <dbReference type="ARBA" id="ARBA00022526"/>
    </source>
</evidence>
<evidence type="ECO:0000256" key="4">
    <source>
        <dbReference type="ARBA" id="ARBA00022490"/>
    </source>
</evidence>
<dbReference type="SUPFAM" id="SSF55957">
    <property type="entry name" value="Phosphoglucomutase, C-terminal domain"/>
    <property type="match status" value="1"/>
</dbReference>
<evidence type="ECO:0000256" key="9">
    <source>
        <dbReference type="ARBA" id="ARBA00023235"/>
    </source>
</evidence>
<feature type="domain" description="Alpha-D-phosphohexomutase alpha/beta/alpha" evidence="12">
    <location>
        <begin position="51"/>
        <end position="189"/>
    </location>
</feature>
<dbReference type="PROSITE" id="PS00710">
    <property type="entry name" value="PGM_PMM"/>
    <property type="match status" value="1"/>
</dbReference>
<organism evidence="15 16">
    <name type="scientific">Rhynocoris fuscipes</name>
    <dbReference type="NCBI Taxonomy" id="488301"/>
    <lineage>
        <taxon>Eukaryota</taxon>
        <taxon>Metazoa</taxon>
        <taxon>Ecdysozoa</taxon>
        <taxon>Arthropoda</taxon>
        <taxon>Hexapoda</taxon>
        <taxon>Insecta</taxon>
        <taxon>Pterygota</taxon>
        <taxon>Neoptera</taxon>
        <taxon>Paraneoptera</taxon>
        <taxon>Hemiptera</taxon>
        <taxon>Heteroptera</taxon>
        <taxon>Panheteroptera</taxon>
        <taxon>Cimicomorpha</taxon>
        <taxon>Reduviidae</taxon>
        <taxon>Harpactorinae</taxon>
        <taxon>Harpactorini</taxon>
        <taxon>Rhynocoris</taxon>
    </lineage>
</organism>
<dbReference type="Pfam" id="PF02879">
    <property type="entry name" value="PGM_PMM_II"/>
    <property type="match status" value="1"/>
</dbReference>
<dbReference type="AlphaFoldDB" id="A0AAW1DGV4"/>
<accession>A0AAW1DGV4</accession>
<dbReference type="GO" id="GO:0005737">
    <property type="term" value="C:cytoplasm"/>
    <property type="evidence" value="ECO:0007669"/>
    <property type="project" value="UniProtKB-SubCell"/>
</dbReference>
<dbReference type="InterPro" id="IPR036900">
    <property type="entry name" value="A-D-PHexomutase_C_sf"/>
</dbReference>
<evidence type="ECO:0000256" key="1">
    <source>
        <dbReference type="ARBA" id="ARBA00001946"/>
    </source>
</evidence>
<evidence type="ECO:0000256" key="7">
    <source>
        <dbReference type="ARBA" id="ARBA00022723"/>
    </source>
</evidence>
<evidence type="ECO:0000256" key="6">
    <source>
        <dbReference type="ARBA" id="ARBA00022553"/>
    </source>
</evidence>
<comment type="subcellular location">
    <subcellularLocation>
        <location evidence="2">Cytoplasm</location>
    </subcellularLocation>
</comment>
<evidence type="ECO:0000259" key="13">
    <source>
        <dbReference type="Pfam" id="PF02879"/>
    </source>
</evidence>
<comment type="cofactor">
    <cofactor evidence="1">
        <name>Mg(2+)</name>
        <dbReference type="ChEBI" id="CHEBI:18420"/>
    </cofactor>
</comment>
<evidence type="ECO:0000256" key="2">
    <source>
        <dbReference type="ARBA" id="ARBA00004496"/>
    </source>
</evidence>
<evidence type="ECO:0000256" key="11">
    <source>
        <dbReference type="SAM" id="Coils"/>
    </source>
</evidence>
<dbReference type="GO" id="GO:0006166">
    <property type="term" value="P:purine ribonucleoside salvage"/>
    <property type="evidence" value="ECO:0007669"/>
    <property type="project" value="TreeGrafter"/>
</dbReference>
<dbReference type="Proteomes" id="UP001461498">
    <property type="component" value="Unassembled WGS sequence"/>
</dbReference>
<evidence type="ECO:0000256" key="8">
    <source>
        <dbReference type="ARBA" id="ARBA00022842"/>
    </source>
</evidence>
<dbReference type="InterPro" id="IPR005846">
    <property type="entry name" value="A-D-PHexomutase_a/b/a-III"/>
</dbReference>
<evidence type="ECO:0000256" key="10">
    <source>
        <dbReference type="ARBA" id="ARBA00023277"/>
    </source>
</evidence>
<keyword evidence="4" id="KW-0963">Cytoplasm</keyword>
<dbReference type="PRINTS" id="PR00509">
    <property type="entry name" value="PGMPMM"/>
</dbReference>
<dbReference type="Pfam" id="PF02878">
    <property type="entry name" value="PGM_PMM_I"/>
    <property type="match status" value="1"/>
</dbReference>
<name>A0AAW1DGV4_9HEMI</name>
<dbReference type="PANTHER" id="PTHR45745:SF1">
    <property type="entry name" value="PHOSPHOGLUCOMUTASE 2B-RELATED"/>
    <property type="match status" value="1"/>
</dbReference>
<dbReference type="InterPro" id="IPR005844">
    <property type="entry name" value="A-D-PHexomutase_a/b/a-I"/>
</dbReference>
<keyword evidence="10" id="KW-0119">Carbohydrate metabolism</keyword>
<dbReference type="GO" id="GO:0005634">
    <property type="term" value="C:nucleus"/>
    <property type="evidence" value="ECO:0007669"/>
    <property type="project" value="TreeGrafter"/>
</dbReference>
<evidence type="ECO:0000256" key="3">
    <source>
        <dbReference type="ARBA" id="ARBA00010231"/>
    </source>
</evidence>
<evidence type="ECO:0000313" key="16">
    <source>
        <dbReference type="Proteomes" id="UP001461498"/>
    </source>
</evidence>
<keyword evidence="16" id="KW-1185">Reference proteome</keyword>
<dbReference type="Gene3D" id="3.40.120.10">
    <property type="entry name" value="Alpha-D-Glucose-1,6-Bisphosphate, subunit A, domain 3"/>
    <property type="match status" value="3"/>
</dbReference>
<sequence>MAIEHLSNAELSAKISEWLQWNQNEKMRIEVEQLLKDNKQAELERIFLQRIEFGTAGLRGRMGPGYFQMNDLVIIQTAQGLLKYLLTQPVDLLNKGVVLGYDGRHNSKRFAELTAGIFLRAGSPVMLCSNVIPTPFVPFAVTKYKAAAGVMVTASHNPKDDNGYKVYWNNGAQIISPHDKGITKCIEESLKPSDNAWDLTILNESEKLIDPLEQLFTDYLKIIETNLYDRQLNHDAPFRITYTAMHGVGYPYILKVFNIANFKELIPVKEQIEPDADFPTVKFPNPEEGKSALDLSIRTADINNSVIILANDPDADRLAVAEKIHSWRVFTGNEIGALLGWWMIYTYKQRNPNADLSNAYMLSSTVSSKILKTMASAEGISFEETLTGFKWMGNRACQLHTEGKQVLFAFEEAIGFMCGTAVLDKDGISAAVTVAELAAFLYNNGKTLTSQLDSIYTKYGHHICDNSYFICDDPQLTKTIFNRLRNFNEHSNGMSLDSYPKWILNGKYKVISVRDLTNGFDSTKADNKATLPISKTSQMITFTFDNGFVVTLRTSGTEPKLKYYSELCANPEIQDTEVLQKTLREMVKGVIDEFIEPEKNGLKCRSD</sequence>
<dbReference type="InterPro" id="IPR016055">
    <property type="entry name" value="A-D-PHexomutase_a/b/a-I/II/III"/>
</dbReference>
<evidence type="ECO:0008006" key="17">
    <source>
        <dbReference type="Google" id="ProtNLM"/>
    </source>
</evidence>
<comment type="caution">
    <text evidence="15">The sequence shown here is derived from an EMBL/GenBank/DDBJ whole genome shotgun (WGS) entry which is preliminary data.</text>
</comment>
<dbReference type="Pfam" id="PF02880">
    <property type="entry name" value="PGM_PMM_III"/>
    <property type="match status" value="1"/>
</dbReference>
<evidence type="ECO:0000259" key="12">
    <source>
        <dbReference type="Pfam" id="PF02878"/>
    </source>
</evidence>
<evidence type="ECO:0000313" key="15">
    <source>
        <dbReference type="EMBL" id="KAK9508227.1"/>
    </source>
</evidence>
<keyword evidence="9" id="KW-0413">Isomerase</keyword>
<dbReference type="GO" id="GO:0006006">
    <property type="term" value="P:glucose metabolic process"/>
    <property type="evidence" value="ECO:0007669"/>
    <property type="project" value="UniProtKB-KW"/>
</dbReference>
<dbReference type="FunFam" id="3.40.120.10:FF:000017">
    <property type="entry name" value="glucose 1,6-bisphosphate synthase"/>
    <property type="match status" value="1"/>
</dbReference>
<dbReference type="EMBL" id="JAPXFL010000004">
    <property type="protein sequence ID" value="KAK9508227.1"/>
    <property type="molecule type" value="Genomic_DNA"/>
</dbReference>
<gene>
    <name evidence="15" type="ORF">O3M35_007934</name>
</gene>
<evidence type="ECO:0000259" key="14">
    <source>
        <dbReference type="Pfam" id="PF02880"/>
    </source>
</evidence>
<keyword evidence="8" id="KW-0460">Magnesium</keyword>
<dbReference type="GO" id="GO:0008973">
    <property type="term" value="F:phosphopentomutase activity"/>
    <property type="evidence" value="ECO:0007669"/>
    <property type="project" value="TreeGrafter"/>
</dbReference>
<dbReference type="InterPro" id="IPR005845">
    <property type="entry name" value="A-D-PHexomutase_a/b/a-II"/>
</dbReference>
<keyword evidence="7" id="KW-0479">Metal-binding</keyword>